<sequence>MIIVEPIRNNKYISDGAYHMAMQVWFFQNYNKLNLNNKTLIFPYISDPHVQIGYFQNPLMEINKNFLNKIQVVRRNTGGGAIYLDSNIVAFCFVKKIEEKITYKDFYEKPITVLKKMGLSNVEFSGKNDLTLDNKKISGAAFLMDNNIFYGGFSLIYDIDYEMMQNILQINLNKFKAKGISSIRQRVTSFKNHLLKEYQNLTTHEFKNEFLNLFLSISETKNVEKFIITEEIWKEIDYLVETKYKNWDWTYGLSPRYSYNKEKRFEAGTLNVSLDIENGKINQIKISGDFFLKPQKQIEALEKALLKIPLKKEELIKALKIIDFENYFLKPIKIDEFIDLILN</sequence>
<dbReference type="GO" id="GO:0009249">
    <property type="term" value="P:protein lipoylation"/>
    <property type="evidence" value="ECO:0007669"/>
    <property type="project" value="InterPro"/>
</dbReference>
<dbReference type="SUPFAM" id="SSF55681">
    <property type="entry name" value="Class II aaRS and biotin synthetases"/>
    <property type="match status" value="1"/>
</dbReference>
<evidence type="ECO:0000313" key="9">
    <source>
        <dbReference type="EMBL" id="VEU59516.1"/>
    </source>
</evidence>
<name>A0A449A5K0_9BACT</name>
<dbReference type="InterPro" id="IPR019491">
    <property type="entry name" value="Lipoate_protein_ligase_C"/>
</dbReference>
<dbReference type="InterPro" id="IPR004562">
    <property type="entry name" value="LipoylTrfase_LipoateP_Ligase"/>
</dbReference>
<dbReference type="InterPro" id="IPR045864">
    <property type="entry name" value="aa-tRNA-synth_II/BPL/LPL"/>
</dbReference>
<dbReference type="PANTHER" id="PTHR12561:SF3">
    <property type="entry name" value="LIPOYLTRANSFERASE 1, MITOCHONDRIAL"/>
    <property type="match status" value="1"/>
</dbReference>
<keyword evidence="9" id="KW-0548">Nucleotidyltransferase</keyword>
<dbReference type="GO" id="GO:0017118">
    <property type="term" value="F:lipoyltransferase activity"/>
    <property type="evidence" value="ECO:0007669"/>
    <property type="project" value="TreeGrafter"/>
</dbReference>
<dbReference type="CDD" id="cd16443">
    <property type="entry name" value="LplA"/>
    <property type="match status" value="1"/>
</dbReference>
<dbReference type="AlphaFoldDB" id="A0A449A5K0"/>
<dbReference type="EC" id="6.3.1.20" evidence="3"/>
<evidence type="ECO:0000256" key="1">
    <source>
        <dbReference type="ARBA" id="ARBA00005085"/>
    </source>
</evidence>
<protein>
    <recommendedName>
        <fullName evidence="3">lipoate--protein ligase</fullName>
        <ecNumber evidence="3">6.3.1.20</ecNumber>
    </recommendedName>
</protein>
<evidence type="ECO:0000256" key="6">
    <source>
        <dbReference type="ARBA" id="ARBA00022840"/>
    </source>
</evidence>
<gene>
    <name evidence="9" type="primary">lplA_1</name>
    <name evidence="9" type="ORF">NCTC10166_00494</name>
</gene>
<dbReference type="Gene3D" id="3.30.930.10">
    <property type="entry name" value="Bira Bifunctional Protein, Domain 2"/>
    <property type="match status" value="1"/>
</dbReference>
<evidence type="ECO:0000256" key="4">
    <source>
        <dbReference type="ARBA" id="ARBA00022598"/>
    </source>
</evidence>
<feature type="domain" description="BPL/LPL catalytic" evidence="8">
    <location>
        <begin position="34"/>
        <end position="222"/>
    </location>
</feature>
<evidence type="ECO:0000256" key="5">
    <source>
        <dbReference type="ARBA" id="ARBA00022741"/>
    </source>
</evidence>
<dbReference type="OrthoDB" id="9788148at2"/>
<dbReference type="RefSeq" id="WP_129719901.1">
    <property type="nucleotide sequence ID" value="NZ_LR214951.1"/>
</dbReference>
<keyword evidence="6" id="KW-0067">ATP-binding</keyword>
<comment type="catalytic activity">
    <reaction evidence="7">
        <text>L-lysyl-[lipoyl-carrier protein] + (R)-lipoate + ATP = N(6)-[(R)-lipoyl]-L-lysyl-[lipoyl-carrier protein] + AMP + diphosphate + H(+)</text>
        <dbReference type="Rhea" id="RHEA:49288"/>
        <dbReference type="Rhea" id="RHEA-COMP:10500"/>
        <dbReference type="Rhea" id="RHEA-COMP:10502"/>
        <dbReference type="ChEBI" id="CHEBI:15378"/>
        <dbReference type="ChEBI" id="CHEBI:29969"/>
        <dbReference type="ChEBI" id="CHEBI:30616"/>
        <dbReference type="ChEBI" id="CHEBI:33019"/>
        <dbReference type="ChEBI" id="CHEBI:83088"/>
        <dbReference type="ChEBI" id="CHEBI:83099"/>
        <dbReference type="ChEBI" id="CHEBI:456215"/>
        <dbReference type="EC" id="6.3.1.20"/>
    </reaction>
</comment>
<dbReference type="Pfam" id="PF21948">
    <property type="entry name" value="LplA-B_cat"/>
    <property type="match status" value="1"/>
</dbReference>
<keyword evidence="5" id="KW-0547">Nucleotide-binding</keyword>
<dbReference type="GO" id="GO:0005737">
    <property type="term" value="C:cytoplasm"/>
    <property type="evidence" value="ECO:0007669"/>
    <property type="project" value="TreeGrafter"/>
</dbReference>
<dbReference type="PANTHER" id="PTHR12561">
    <property type="entry name" value="LIPOATE-PROTEIN LIGASE"/>
    <property type="match status" value="1"/>
</dbReference>
<organism evidence="9 10">
    <name type="scientific">Mesomycoplasma neurolyticum</name>
    <dbReference type="NCBI Taxonomy" id="2120"/>
    <lineage>
        <taxon>Bacteria</taxon>
        <taxon>Bacillati</taxon>
        <taxon>Mycoplasmatota</taxon>
        <taxon>Mycoplasmoidales</taxon>
        <taxon>Metamycoplasmataceae</taxon>
        <taxon>Mesomycoplasma</taxon>
    </lineage>
</organism>
<evidence type="ECO:0000256" key="2">
    <source>
        <dbReference type="ARBA" id="ARBA00005124"/>
    </source>
</evidence>
<dbReference type="GO" id="GO:0016979">
    <property type="term" value="F:lipoate-protein ligase activity"/>
    <property type="evidence" value="ECO:0007669"/>
    <property type="project" value="UniProtKB-EC"/>
</dbReference>
<dbReference type="SUPFAM" id="SSF82649">
    <property type="entry name" value="SufE/NifU"/>
    <property type="match status" value="1"/>
</dbReference>
<dbReference type="GO" id="GO:0005524">
    <property type="term" value="F:ATP binding"/>
    <property type="evidence" value="ECO:0007669"/>
    <property type="project" value="UniProtKB-KW"/>
</dbReference>
<dbReference type="Pfam" id="PF10437">
    <property type="entry name" value="Lip_prot_lig_C"/>
    <property type="match status" value="1"/>
</dbReference>
<comment type="pathway">
    <text evidence="2">Protein modification; protein lipoylation via exogenous pathway; protein N(6)-(lipoyl)lysine from lipoate: step 1/2.</text>
</comment>
<evidence type="ECO:0000313" key="10">
    <source>
        <dbReference type="Proteomes" id="UP000289440"/>
    </source>
</evidence>
<keyword evidence="9" id="KW-0808">Transferase</keyword>
<proteinExistence type="predicted"/>
<keyword evidence="10" id="KW-1185">Reference proteome</keyword>
<accession>A0A449A5K0</accession>
<dbReference type="InterPro" id="IPR004143">
    <property type="entry name" value="BPL_LPL_catalytic"/>
</dbReference>
<dbReference type="UniPathway" id="UPA00537">
    <property type="reaction ID" value="UER00594"/>
</dbReference>
<dbReference type="EMBL" id="LR214951">
    <property type="protein sequence ID" value="VEU59516.1"/>
    <property type="molecule type" value="Genomic_DNA"/>
</dbReference>
<evidence type="ECO:0000256" key="3">
    <source>
        <dbReference type="ARBA" id="ARBA00012367"/>
    </source>
</evidence>
<dbReference type="PROSITE" id="PS51733">
    <property type="entry name" value="BPL_LPL_CATALYTIC"/>
    <property type="match status" value="1"/>
</dbReference>
<dbReference type="Gene3D" id="3.30.390.50">
    <property type="entry name" value="CO dehydrogenase flavoprotein, C-terminal domain"/>
    <property type="match status" value="1"/>
</dbReference>
<evidence type="ECO:0000259" key="8">
    <source>
        <dbReference type="PROSITE" id="PS51733"/>
    </source>
</evidence>
<dbReference type="Proteomes" id="UP000289440">
    <property type="component" value="Chromosome"/>
</dbReference>
<dbReference type="KEGG" id="mnu:NCTC10166_00494"/>
<comment type="pathway">
    <text evidence="1">Protein modification; protein lipoylation via exogenous pathway; protein N(6)-(lipoyl)lysine from lipoate: step 2/2.</text>
</comment>
<keyword evidence="4 9" id="KW-0436">Ligase</keyword>
<evidence type="ECO:0000256" key="7">
    <source>
        <dbReference type="ARBA" id="ARBA00048037"/>
    </source>
</evidence>
<reference evidence="9 10" key="1">
    <citation type="submission" date="2019-01" db="EMBL/GenBank/DDBJ databases">
        <authorList>
            <consortium name="Pathogen Informatics"/>
        </authorList>
    </citation>
    <scope>NUCLEOTIDE SEQUENCE [LARGE SCALE GENOMIC DNA]</scope>
    <source>
        <strain evidence="9 10">NCTC10166</strain>
    </source>
</reference>